<keyword evidence="2" id="KW-1185">Reference proteome</keyword>
<accession>A0A821T3P0</accession>
<evidence type="ECO:0000313" key="1">
    <source>
        <dbReference type="EMBL" id="CAF4865859.1"/>
    </source>
</evidence>
<name>A0A821T3P0_9NEOP</name>
<reference evidence="1" key="1">
    <citation type="submission" date="2021-02" db="EMBL/GenBank/DDBJ databases">
        <authorList>
            <person name="Steward A R."/>
        </authorList>
    </citation>
    <scope>NUCLEOTIDE SEQUENCE</scope>
</reference>
<comment type="caution">
    <text evidence="1">The sequence shown here is derived from an EMBL/GenBank/DDBJ whole genome shotgun (WGS) entry which is preliminary data.</text>
</comment>
<evidence type="ECO:0000313" key="2">
    <source>
        <dbReference type="Proteomes" id="UP000663880"/>
    </source>
</evidence>
<proteinExistence type="predicted"/>
<organism evidence="1 2">
    <name type="scientific">Pieris macdunnoughi</name>
    <dbReference type="NCBI Taxonomy" id="345717"/>
    <lineage>
        <taxon>Eukaryota</taxon>
        <taxon>Metazoa</taxon>
        <taxon>Ecdysozoa</taxon>
        <taxon>Arthropoda</taxon>
        <taxon>Hexapoda</taxon>
        <taxon>Insecta</taxon>
        <taxon>Pterygota</taxon>
        <taxon>Neoptera</taxon>
        <taxon>Endopterygota</taxon>
        <taxon>Lepidoptera</taxon>
        <taxon>Glossata</taxon>
        <taxon>Ditrysia</taxon>
        <taxon>Papilionoidea</taxon>
        <taxon>Pieridae</taxon>
        <taxon>Pierinae</taxon>
        <taxon>Pieris</taxon>
    </lineage>
</organism>
<dbReference type="AlphaFoldDB" id="A0A821T3P0"/>
<gene>
    <name evidence="1" type="ORF">PMACD_LOCUS8322</name>
</gene>
<dbReference type="Proteomes" id="UP000663880">
    <property type="component" value="Unassembled WGS sequence"/>
</dbReference>
<protein>
    <submittedName>
        <fullName evidence="1">Uncharacterized protein</fullName>
    </submittedName>
</protein>
<dbReference type="EMBL" id="CAJOBZ010000021">
    <property type="protein sequence ID" value="CAF4865859.1"/>
    <property type="molecule type" value="Genomic_DNA"/>
</dbReference>
<sequence>MEFKKHSLGEFGIPNSVPIAYLRGSQQHAIEESPAPDNRDKLVVGKVEAADREELYGALVPRIVFSNVIFCIYLDDSIDVYLLITLGAEEGERVSV</sequence>